<evidence type="ECO:0000259" key="3">
    <source>
        <dbReference type="Pfam" id="PF24030"/>
    </source>
</evidence>
<dbReference type="InterPro" id="IPR055764">
    <property type="entry name" value="DUF7340"/>
</dbReference>
<reference evidence="4" key="1">
    <citation type="submission" date="2023-10" db="EMBL/GenBank/DDBJ databases">
        <title>Characterization and genome sequence of Mycobacterium intracellulare ABSURDO, a novel pathogenic isolate with three colony morphotypes that vary in growth and acid-fastness.</title>
        <authorList>
            <person name="Jude B.A."/>
            <person name="Robinson R.T."/>
        </authorList>
    </citation>
    <scope>NUCLEOTIDE SEQUENCE</scope>
    <source>
        <strain evidence="4">ABSURDO Component B</strain>
    </source>
</reference>
<evidence type="ECO:0000256" key="1">
    <source>
        <dbReference type="SAM" id="MobiDB-lite"/>
    </source>
</evidence>
<feature type="region of interest" description="Disordered" evidence="1">
    <location>
        <begin position="1"/>
        <end position="25"/>
    </location>
</feature>
<evidence type="ECO:0000313" key="4">
    <source>
        <dbReference type="EMBL" id="MDV7014242.1"/>
    </source>
</evidence>
<feature type="compositionally biased region" description="Basic residues" evidence="1">
    <location>
        <begin position="1"/>
        <end position="12"/>
    </location>
</feature>
<accession>A0AAE4RJT6</accession>
<name>A0AAE4RJT6_MYCIT</name>
<dbReference type="Proteomes" id="UP001187143">
    <property type="component" value="Unassembled WGS sequence"/>
</dbReference>
<protein>
    <submittedName>
        <fullName evidence="4">Uncharacterized protein</fullName>
    </submittedName>
</protein>
<dbReference type="InterPro" id="IPR055765">
    <property type="entry name" value="DUF7341"/>
</dbReference>
<feature type="domain" description="DUF7341" evidence="3">
    <location>
        <begin position="26"/>
        <end position="170"/>
    </location>
</feature>
<feature type="domain" description="DUF7340" evidence="2">
    <location>
        <begin position="174"/>
        <end position="239"/>
    </location>
</feature>
<feature type="compositionally biased region" description="Pro residues" evidence="1">
    <location>
        <begin position="13"/>
        <end position="23"/>
    </location>
</feature>
<evidence type="ECO:0000313" key="5">
    <source>
        <dbReference type="Proteomes" id="UP001187143"/>
    </source>
</evidence>
<dbReference type="AlphaFoldDB" id="A0AAE4RJT6"/>
<comment type="caution">
    <text evidence="4">The sequence shown here is derived from an EMBL/GenBank/DDBJ whole genome shotgun (WGS) entry which is preliminary data.</text>
</comment>
<organism evidence="4 5">
    <name type="scientific">Mycobacterium intracellulare</name>
    <dbReference type="NCBI Taxonomy" id="1767"/>
    <lineage>
        <taxon>Bacteria</taxon>
        <taxon>Bacillati</taxon>
        <taxon>Actinomycetota</taxon>
        <taxon>Actinomycetes</taxon>
        <taxon>Mycobacteriales</taxon>
        <taxon>Mycobacteriaceae</taxon>
        <taxon>Mycobacterium</taxon>
        <taxon>Mycobacterium avium complex (MAC)</taxon>
    </lineage>
</organism>
<gene>
    <name evidence="4" type="ORF">R4F53_18295</name>
</gene>
<dbReference type="EMBL" id="JAWLLD010000021">
    <property type="protein sequence ID" value="MDV7014242.1"/>
    <property type="molecule type" value="Genomic_DNA"/>
</dbReference>
<sequence length="249" mass="28460">MSTNRRRTRTRPKPPPPPAPPTPEENLAEALEHLRDAVHAFAAKQPRPDPDTGQIQWADSPYEQLTDAVPGQHQGRTGAQRSQPPMWVDAADLLTEIRKTVRRWHPDPLVHIAFHLGGRAIDTQLEPGHDLTLRRLGLLTTYTWRPQDTPHLTRWTNQIQTWTKRIETLFTEKHVKHLPSPCPACNTQTVYRQDTAGERVRQPALQIVSNPDGTYRGCQCQNCGHLWGPEYFMHLARVLYDKIPEGVLE</sequence>
<feature type="region of interest" description="Disordered" evidence="1">
    <location>
        <begin position="37"/>
        <end position="56"/>
    </location>
</feature>
<evidence type="ECO:0000259" key="2">
    <source>
        <dbReference type="Pfam" id="PF24029"/>
    </source>
</evidence>
<proteinExistence type="predicted"/>
<dbReference type="Pfam" id="PF24029">
    <property type="entry name" value="DUF7340"/>
    <property type="match status" value="1"/>
</dbReference>
<dbReference type="Pfam" id="PF24030">
    <property type="entry name" value="DUF7341"/>
    <property type="match status" value="1"/>
</dbReference>
<dbReference type="RefSeq" id="WP_317728705.1">
    <property type="nucleotide sequence ID" value="NZ_JAWLLC010000033.1"/>
</dbReference>